<evidence type="ECO:0000256" key="3">
    <source>
        <dbReference type="ARBA" id="ARBA00023163"/>
    </source>
</evidence>
<dbReference type="InterPro" id="IPR004111">
    <property type="entry name" value="Repressor_TetR_C"/>
</dbReference>
<keyword evidence="7" id="KW-1185">Reference proteome</keyword>
<dbReference type="AlphaFoldDB" id="A0A1H5ZGN5"/>
<protein>
    <submittedName>
        <fullName evidence="6">Regulatory protein, tetR family</fullName>
    </submittedName>
</protein>
<dbReference type="Proteomes" id="UP000236723">
    <property type="component" value="Unassembled WGS sequence"/>
</dbReference>
<proteinExistence type="predicted"/>
<dbReference type="InterPro" id="IPR001647">
    <property type="entry name" value="HTH_TetR"/>
</dbReference>
<dbReference type="PROSITE" id="PS50977">
    <property type="entry name" value="HTH_TETR_2"/>
    <property type="match status" value="1"/>
</dbReference>
<dbReference type="GO" id="GO:0003700">
    <property type="term" value="F:DNA-binding transcription factor activity"/>
    <property type="evidence" value="ECO:0007669"/>
    <property type="project" value="TreeGrafter"/>
</dbReference>
<evidence type="ECO:0000256" key="1">
    <source>
        <dbReference type="ARBA" id="ARBA00023015"/>
    </source>
</evidence>
<evidence type="ECO:0000259" key="5">
    <source>
        <dbReference type="PROSITE" id="PS50977"/>
    </source>
</evidence>
<dbReference type="Gene3D" id="1.10.357.10">
    <property type="entry name" value="Tetracycline Repressor, domain 2"/>
    <property type="match status" value="1"/>
</dbReference>
<dbReference type="PANTHER" id="PTHR30055">
    <property type="entry name" value="HTH-TYPE TRANSCRIPTIONAL REGULATOR RUTR"/>
    <property type="match status" value="1"/>
</dbReference>
<name>A0A1H5ZGN5_9ACTN</name>
<evidence type="ECO:0000256" key="4">
    <source>
        <dbReference type="PROSITE-ProRule" id="PRU00335"/>
    </source>
</evidence>
<dbReference type="InterPro" id="IPR050109">
    <property type="entry name" value="HTH-type_TetR-like_transc_reg"/>
</dbReference>
<dbReference type="InterPro" id="IPR036271">
    <property type="entry name" value="Tet_transcr_reg_TetR-rel_C_sf"/>
</dbReference>
<dbReference type="SUPFAM" id="SSF46689">
    <property type="entry name" value="Homeodomain-like"/>
    <property type="match status" value="1"/>
</dbReference>
<dbReference type="EMBL" id="FNVO01000004">
    <property type="protein sequence ID" value="SEG35421.1"/>
    <property type="molecule type" value="Genomic_DNA"/>
</dbReference>
<accession>A0A1H5ZGN5</accession>
<dbReference type="PANTHER" id="PTHR30055:SF151">
    <property type="entry name" value="TRANSCRIPTIONAL REGULATORY PROTEIN"/>
    <property type="match status" value="1"/>
</dbReference>
<reference evidence="7" key="1">
    <citation type="submission" date="2016-10" db="EMBL/GenBank/DDBJ databases">
        <authorList>
            <person name="Varghese N."/>
            <person name="Submissions S."/>
        </authorList>
    </citation>
    <scope>NUCLEOTIDE SEQUENCE [LARGE SCALE GENOMIC DNA]</scope>
    <source>
        <strain evidence="7">DSM 43163</strain>
    </source>
</reference>
<keyword evidence="3" id="KW-0804">Transcription</keyword>
<sequence length="256" mass="28540">MHAKTQVREVDSVGDAPDIIWLRPERPARGPRPAYSRAQIVEAAIRVADHEGLDAASMRRVAKEIGAGTMSLYRYIPRREDLIELMVDAALGELDLPERPSGDWRADLTLLAHGLRAVSLRHPWLTRLPQTRRVFGPNALRMLEFGGGTLDGRGLSIDEMMTLFGIFNGYVDGFVRAEVSWAEEERRTGMDRDQWMAYTSPYVHQILAGGRHPVFSKVVIEARQPHMDPEARFEYGLGLILDTIAASIPAPSGQAS</sequence>
<dbReference type="Pfam" id="PF02909">
    <property type="entry name" value="TetR_C_1"/>
    <property type="match status" value="1"/>
</dbReference>
<keyword evidence="2 4" id="KW-0238">DNA-binding</keyword>
<evidence type="ECO:0000313" key="7">
    <source>
        <dbReference type="Proteomes" id="UP000236723"/>
    </source>
</evidence>
<dbReference type="GO" id="GO:0000976">
    <property type="term" value="F:transcription cis-regulatory region binding"/>
    <property type="evidence" value="ECO:0007669"/>
    <property type="project" value="TreeGrafter"/>
</dbReference>
<dbReference type="SUPFAM" id="SSF48498">
    <property type="entry name" value="Tetracyclin repressor-like, C-terminal domain"/>
    <property type="match status" value="1"/>
</dbReference>
<feature type="DNA-binding region" description="H-T-H motif" evidence="4">
    <location>
        <begin position="57"/>
        <end position="76"/>
    </location>
</feature>
<gene>
    <name evidence="6" type="ORF">SAMN04489712_104545</name>
</gene>
<dbReference type="Pfam" id="PF00440">
    <property type="entry name" value="TetR_N"/>
    <property type="match status" value="1"/>
</dbReference>
<evidence type="ECO:0000256" key="2">
    <source>
        <dbReference type="ARBA" id="ARBA00023125"/>
    </source>
</evidence>
<evidence type="ECO:0000313" key="6">
    <source>
        <dbReference type="EMBL" id="SEG35421.1"/>
    </source>
</evidence>
<dbReference type="Gene3D" id="1.10.10.60">
    <property type="entry name" value="Homeodomain-like"/>
    <property type="match status" value="1"/>
</dbReference>
<organism evidence="6 7">
    <name type="scientific">Thermomonospora echinospora</name>
    <dbReference type="NCBI Taxonomy" id="1992"/>
    <lineage>
        <taxon>Bacteria</taxon>
        <taxon>Bacillati</taxon>
        <taxon>Actinomycetota</taxon>
        <taxon>Actinomycetes</taxon>
        <taxon>Streptosporangiales</taxon>
        <taxon>Thermomonosporaceae</taxon>
        <taxon>Thermomonospora</taxon>
    </lineage>
</organism>
<feature type="domain" description="HTH tetR-type" evidence="5">
    <location>
        <begin position="34"/>
        <end position="94"/>
    </location>
</feature>
<dbReference type="InterPro" id="IPR009057">
    <property type="entry name" value="Homeodomain-like_sf"/>
</dbReference>
<dbReference type="GO" id="GO:0045892">
    <property type="term" value="P:negative regulation of DNA-templated transcription"/>
    <property type="evidence" value="ECO:0007669"/>
    <property type="project" value="InterPro"/>
</dbReference>
<keyword evidence="1" id="KW-0805">Transcription regulation</keyword>